<reference evidence="9" key="1">
    <citation type="submission" date="2017-02" db="UniProtKB">
        <authorList>
            <consortium name="WormBaseParasite"/>
        </authorList>
    </citation>
    <scope>IDENTIFICATION</scope>
</reference>
<proteinExistence type="predicted"/>
<dbReference type="PANTHER" id="PTHR24028">
    <property type="entry name" value="CADHERIN-87A"/>
    <property type="match status" value="1"/>
</dbReference>
<feature type="domain" description="Cadherin" evidence="7">
    <location>
        <begin position="688"/>
        <end position="790"/>
    </location>
</feature>
<feature type="domain" description="Cadherin" evidence="7">
    <location>
        <begin position="1011"/>
        <end position="1119"/>
    </location>
</feature>
<dbReference type="CDD" id="cd11304">
    <property type="entry name" value="Cadherin_repeat"/>
    <property type="match status" value="2"/>
</dbReference>
<name>A0A0N4Z9I7_PARTI</name>
<evidence type="ECO:0000256" key="6">
    <source>
        <dbReference type="SAM" id="Phobius"/>
    </source>
</evidence>
<keyword evidence="4" id="KW-0325">Glycoprotein</keyword>
<comment type="subcellular location">
    <subcellularLocation>
        <location evidence="1">Membrane</location>
        <topology evidence="1">Single-pass membrane protein</topology>
    </subcellularLocation>
</comment>
<evidence type="ECO:0000313" key="9">
    <source>
        <dbReference type="WBParaSite" id="PTRK_0000401800.1"/>
    </source>
</evidence>
<dbReference type="GO" id="GO:0005886">
    <property type="term" value="C:plasma membrane"/>
    <property type="evidence" value="ECO:0007669"/>
    <property type="project" value="TreeGrafter"/>
</dbReference>
<feature type="domain" description="Cadherin" evidence="7">
    <location>
        <begin position="900"/>
        <end position="1013"/>
    </location>
</feature>
<dbReference type="GO" id="GO:0007156">
    <property type="term" value="P:homophilic cell adhesion via plasma membrane adhesion molecules"/>
    <property type="evidence" value="ECO:0007669"/>
    <property type="project" value="InterPro"/>
</dbReference>
<dbReference type="Proteomes" id="UP000038045">
    <property type="component" value="Unplaced"/>
</dbReference>
<keyword evidence="6" id="KW-0472">Membrane</keyword>
<evidence type="ECO:0000256" key="2">
    <source>
        <dbReference type="ARBA" id="ARBA00022692"/>
    </source>
</evidence>
<protein>
    <submittedName>
        <fullName evidence="9">Cadherin domain-containing protein</fullName>
    </submittedName>
</protein>
<dbReference type="STRING" id="131310.A0A0N4Z9I7"/>
<keyword evidence="8" id="KW-1185">Reference proteome</keyword>
<evidence type="ECO:0000256" key="1">
    <source>
        <dbReference type="ARBA" id="ARBA00004167"/>
    </source>
</evidence>
<accession>A0A0N4Z9I7</accession>
<evidence type="ECO:0000259" key="7">
    <source>
        <dbReference type="PROSITE" id="PS50268"/>
    </source>
</evidence>
<keyword evidence="5" id="KW-0106">Calcium</keyword>
<dbReference type="InterPro" id="IPR050174">
    <property type="entry name" value="Protocadherin/Cadherin-CA"/>
</dbReference>
<dbReference type="GO" id="GO:0005509">
    <property type="term" value="F:calcium ion binding"/>
    <property type="evidence" value="ECO:0007669"/>
    <property type="project" value="UniProtKB-UniRule"/>
</dbReference>
<feature type="domain" description="Cadherin" evidence="7">
    <location>
        <begin position="480"/>
        <end position="567"/>
    </location>
</feature>
<evidence type="ECO:0000313" key="8">
    <source>
        <dbReference type="Proteomes" id="UP000038045"/>
    </source>
</evidence>
<dbReference type="Gene3D" id="2.60.40.60">
    <property type="entry name" value="Cadherins"/>
    <property type="match status" value="3"/>
</dbReference>
<evidence type="ECO:0000256" key="3">
    <source>
        <dbReference type="ARBA" id="ARBA00022989"/>
    </source>
</evidence>
<evidence type="ECO:0000256" key="4">
    <source>
        <dbReference type="ARBA" id="ARBA00023180"/>
    </source>
</evidence>
<dbReference type="InterPro" id="IPR015919">
    <property type="entry name" value="Cadherin-like_sf"/>
</dbReference>
<keyword evidence="3 6" id="KW-1133">Transmembrane helix</keyword>
<dbReference type="PANTHER" id="PTHR24028:SF146">
    <property type="entry name" value="CADHERIN 96CB, ISOFORM D-RELATED"/>
    <property type="match status" value="1"/>
</dbReference>
<keyword evidence="2 6" id="KW-0812">Transmembrane</keyword>
<dbReference type="PRINTS" id="PR00205">
    <property type="entry name" value="CADHERIN"/>
</dbReference>
<dbReference type="PROSITE" id="PS50268">
    <property type="entry name" value="CADHERIN_2"/>
    <property type="match status" value="4"/>
</dbReference>
<feature type="transmembrane region" description="Helical" evidence="6">
    <location>
        <begin position="1495"/>
        <end position="1516"/>
    </location>
</feature>
<dbReference type="InterPro" id="IPR002126">
    <property type="entry name" value="Cadherin-like_dom"/>
</dbReference>
<evidence type="ECO:0000256" key="5">
    <source>
        <dbReference type="PROSITE-ProRule" id="PRU00043"/>
    </source>
</evidence>
<sequence>MLFSGKTQKSVVLRGELFTQGNDENVKPIISVQNRKGEDIFEVENIKQLNNGIYKFEIVLKNNLIISDTTNETIVVDIKAQLLNYTANAEIIADIISISQSTTNKSPIHDIHKVMLKSKENEKELIQPLKEIDFEENVEDTIIPFRNIDEENRINQGKDNILNIKKLNINQKESKNMKNIINDSPLKIDTFGLKVIKNGSMEDNKIKEELYYKNTVISGQKEEKRDVIKFNRRNEMKKFIDNNGINDNKTIKYNINESNSKINYTFIDPYTFYVSENSFNGTIIGSLAFLNITNDTSVITLKESESYLFKIENKNLILICKNKQLSCIDYEIERKIEILINWNNNLNVQVFSIVIINKDDNTPKVVLFGKEIKIANENMINQFLFTVTDDDGIDNNIVILKGDVSKHFSIFKAQDDGLYQIVFISLPPPGRSELSIVVKSKDIPTKSIVKNISVKVIADNHKARFRKDTYEMKLSGKNINKDEKITHLELEGVPIDSVDFYILEGNPGWLTVEKYGGEIKVGSNIDNVYNGKYHVVIGAINKENNKIVAKTNLILQIFDWLEEKPVFREKFYLINIEGNQSNETIEINILPKYSNLKMFIDDNTILGYNEGLKEVNVSKNALYVDRNKVKVSLKDIPTAKSIYFQVILQNNSKEKALVVININTNELEYFNELQRYSRLTFSNMLLNEKKIINVEVLENSPIGSVVENIFLFNPITGSSPSNCIMDEKYGKYFHIDTNNGDILLVNQIDYDTIENPEFSLFINCSEGISESTSIIMNVKVINTDDNPPTINIAGAKYPIIYEFDKTLSENFYIFNFTVNDIDGKSDHKLEILGDDASKFVIEKEFDNRFILKTAPNAIFDYESGKVLKLILIAKDNGNNTGREIFTIKFSNKINYLPYMKKKNFEFKVVGNWPGDVYVGTLYTKDADLNNTNIFYTIEDQPGNYFKVDDSGKLFTSRSLKNISMDKIYEMRVIVGSKLNDSFKDTANVAINVINPNSIIRNEKKNLQITQPKDGEVIKVSETLDVGTEIYSVVVEYNVNPYEVSIDKTVFKLINHVNESDTTFSIDKNGKIYINRQLNFEKDSKYFLSILVDNEEIIKSPESIIIFIEIENENNNFPYFIEDYTNKIFMFNESSIILASVKAIDKDYEPYNSINYHIIKHCGKNYNKLRIDMKTGEIRRAKYNSKKNKIYKNLPKLFEVCIYASQYNFIPKNSAISYNKNRKDQAKIKIKYHSNNDKKGLENVASNNYIHNNTIIYVPTDLSKLPILYQEDKINTMFHEDQKFKIKSFSLTPASYEPNAKILHINKNKYIFKINELSGDIIIDPQITTYPEGIYKIIFTLSNNKQFNEALNYQKKFHFVSEKNKMKFVFDTPVSKMGFRLKDFQETLQNIFKDASNYNKYDMKIYLEDKIRYEKNHKSSICFHIADDDIVKDISEYMNLFQTLFSKYPRLNEINEEYSIRNIMECKENWDSYYKKGFIGKVIEDNNGYSKINTTIIILLIISLILFSIFMYYCVALRYRAHLLIKKEHLRLVTNKRIMTISRSNEKQFVRSSPQFAIGTNTDLFEY</sequence>
<dbReference type="SMART" id="SM00112">
    <property type="entry name" value="CA"/>
    <property type="match status" value="4"/>
</dbReference>
<dbReference type="SUPFAM" id="SSF49313">
    <property type="entry name" value="Cadherin-like"/>
    <property type="match status" value="4"/>
</dbReference>
<organism evidence="8 9">
    <name type="scientific">Parastrongyloides trichosuri</name>
    <name type="common">Possum-specific nematode worm</name>
    <dbReference type="NCBI Taxonomy" id="131310"/>
    <lineage>
        <taxon>Eukaryota</taxon>
        <taxon>Metazoa</taxon>
        <taxon>Ecdysozoa</taxon>
        <taxon>Nematoda</taxon>
        <taxon>Chromadorea</taxon>
        <taxon>Rhabditida</taxon>
        <taxon>Tylenchina</taxon>
        <taxon>Panagrolaimomorpha</taxon>
        <taxon>Strongyloidoidea</taxon>
        <taxon>Strongyloididae</taxon>
        <taxon>Parastrongyloides</taxon>
    </lineage>
</organism>
<dbReference type="WBParaSite" id="PTRK_0000401800.1">
    <property type="protein sequence ID" value="PTRK_0000401800.1"/>
    <property type="gene ID" value="PTRK_0000401800"/>
</dbReference>